<dbReference type="InterPro" id="IPR037012">
    <property type="entry name" value="NanQ/TabA/YiaL_sf"/>
</dbReference>
<dbReference type="Proteomes" id="UP001501321">
    <property type="component" value="Unassembled WGS sequence"/>
</dbReference>
<evidence type="ECO:0000313" key="1">
    <source>
        <dbReference type="EMBL" id="GAA4494671.1"/>
    </source>
</evidence>
<keyword evidence="2" id="KW-1185">Reference proteome</keyword>
<comment type="caution">
    <text evidence="1">The sequence shown here is derived from an EMBL/GenBank/DDBJ whole genome shotgun (WGS) entry which is preliminary data.</text>
</comment>
<dbReference type="NCBIfam" id="TIGR00022">
    <property type="entry name" value="YhcH/YjgK/YiaL family protein"/>
    <property type="match status" value="1"/>
</dbReference>
<protein>
    <submittedName>
        <fullName evidence="1">YhcH/YjgK/YiaL family protein</fullName>
    </submittedName>
</protein>
<evidence type="ECO:0000313" key="2">
    <source>
        <dbReference type="Proteomes" id="UP001501321"/>
    </source>
</evidence>
<organism evidence="1 2">
    <name type="scientific">Pseudaeromonas paramecii</name>
    <dbReference type="NCBI Taxonomy" id="2138166"/>
    <lineage>
        <taxon>Bacteria</taxon>
        <taxon>Pseudomonadati</taxon>
        <taxon>Pseudomonadota</taxon>
        <taxon>Gammaproteobacteria</taxon>
        <taxon>Aeromonadales</taxon>
        <taxon>Aeromonadaceae</taxon>
        <taxon>Pseudaeromonas</taxon>
    </lineage>
</organism>
<reference evidence="2" key="1">
    <citation type="journal article" date="2019" name="Int. J. Syst. Evol. Microbiol.">
        <title>The Global Catalogue of Microorganisms (GCM) 10K type strain sequencing project: providing services to taxonomists for standard genome sequencing and annotation.</title>
        <authorList>
            <consortium name="The Broad Institute Genomics Platform"/>
            <consortium name="The Broad Institute Genome Sequencing Center for Infectious Disease"/>
            <person name="Wu L."/>
            <person name="Ma J."/>
        </authorList>
    </citation>
    <scope>NUCLEOTIDE SEQUENCE [LARGE SCALE GENOMIC DNA]</scope>
    <source>
        <strain evidence="2">JCM 32226</strain>
    </source>
</reference>
<dbReference type="PANTHER" id="PTHR34986">
    <property type="entry name" value="EVOLVED BETA-GALACTOSIDASE SUBUNIT BETA"/>
    <property type="match status" value="1"/>
</dbReference>
<dbReference type="InterPro" id="IPR004375">
    <property type="entry name" value="NanQ/TabA/YiaL"/>
</dbReference>
<dbReference type="Gene3D" id="2.60.120.370">
    <property type="entry name" value="YhcH/YjgK/YiaL"/>
    <property type="match status" value="1"/>
</dbReference>
<proteinExistence type="predicted"/>
<gene>
    <name evidence="1" type="ORF">GCM10023095_06670</name>
</gene>
<dbReference type="SUPFAM" id="SSF51197">
    <property type="entry name" value="Clavaminate synthase-like"/>
    <property type="match status" value="1"/>
</dbReference>
<dbReference type="Pfam" id="PF04074">
    <property type="entry name" value="DUF386"/>
    <property type="match status" value="1"/>
</dbReference>
<accession>A0ABP8PZ65</accession>
<dbReference type="PANTHER" id="PTHR34986:SF4">
    <property type="entry name" value="EVOLVED BETA-GALACTOSIDASE SUBUNIT BETA-RELATED"/>
    <property type="match status" value="1"/>
</dbReference>
<name>A0ABP8PZ65_9GAMM</name>
<dbReference type="EMBL" id="BAABFC010000003">
    <property type="protein sequence ID" value="GAA4494671.1"/>
    <property type="molecule type" value="Genomic_DNA"/>
</dbReference>
<sequence>MYQGNLAQEHPLLPALLRRILQEVIGDGSRWLSAKTGKHDDLLPEFVGDGRLFLILSEDLSQPVAERRAEYHDEHLDIQVLLSGREWMGVGPFTGPHSRADHPHPDLFFVDTPAQSLVALLPGDFVIFPPGELHTPLCTPLAPAGLRKIVVKVHRSLLPE</sequence>
<dbReference type="RefSeq" id="WP_345010041.1">
    <property type="nucleotide sequence ID" value="NZ_BAABFC010000003.1"/>
</dbReference>